<comment type="caution">
    <text evidence="2">The sequence shown here is derived from an EMBL/GenBank/DDBJ whole genome shotgun (WGS) entry which is preliminary data.</text>
</comment>
<dbReference type="AlphaFoldDB" id="A0A8S9M3R5"/>
<accession>A0A8S9M3R5</accession>
<reference evidence="2" key="1">
    <citation type="submission" date="2019-12" db="EMBL/GenBank/DDBJ databases">
        <title>Genome sequencing and annotation of Brassica cretica.</title>
        <authorList>
            <person name="Studholme D.J."/>
            <person name="Sarris P.F."/>
        </authorList>
    </citation>
    <scope>NUCLEOTIDE SEQUENCE</scope>
    <source>
        <strain evidence="2">PFS-102/07</strain>
        <tissue evidence="2">Leaf</tissue>
    </source>
</reference>
<feature type="compositionally biased region" description="Basic and acidic residues" evidence="1">
    <location>
        <begin position="17"/>
        <end position="47"/>
    </location>
</feature>
<sequence length="54" mass="6224">MGEEITEPISMENLGNEDCHESEEPSLLERVERESKGRSEQVDETTKQDIFVEL</sequence>
<organism evidence="2">
    <name type="scientific">Brassica cretica</name>
    <name type="common">Mustard</name>
    <dbReference type="NCBI Taxonomy" id="69181"/>
    <lineage>
        <taxon>Eukaryota</taxon>
        <taxon>Viridiplantae</taxon>
        <taxon>Streptophyta</taxon>
        <taxon>Embryophyta</taxon>
        <taxon>Tracheophyta</taxon>
        <taxon>Spermatophyta</taxon>
        <taxon>Magnoliopsida</taxon>
        <taxon>eudicotyledons</taxon>
        <taxon>Gunneridae</taxon>
        <taxon>Pentapetalae</taxon>
        <taxon>rosids</taxon>
        <taxon>malvids</taxon>
        <taxon>Brassicales</taxon>
        <taxon>Brassicaceae</taxon>
        <taxon>Brassiceae</taxon>
        <taxon>Brassica</taxon>
    </lineage>
</organism>
<proteinExistence type="predicted"/>
<evidence type="ECO:0000313" key="2">
    <source>
        <dbReference type="EMBL" id="KAF2611996.1"/>
    </source>
</evidence>
<name>A0A8S9M3R5_BRACR</name>
<feature type="region of interest" description="Disordered" evidence="1">
    <location>
        <begin position="1"/>
        <end position="54"/>
    </location>
</feature>
<protein>
    <submittedName>
        <fullName evidence="2">Uncharacterized protein</fullName>
    </submittedName>
</protein>
<evidence type="ECO:0000256" key="1">
    <source>
        <dbReference type="SAM" id="MobiDB-lite"/>
    </source>
</evidence>
<dbReference type="EMBL" id="QGKY02000089">
    <property type="protein sequence ID" value="KAF2611996.1"/>
    <property type="molecule type" value="Genomic_DNA"/>
</dbReference>
<gene>
    <name evidence="2" type="ORF">F2Q70_00010489</name>
</gene>